<name>A0A6J3G5M1_SAPAP</name>
<dbReference type="SUPFAM" id="SSF51197">
    <property type="entry name" value="Clavaminate synthase-like"/>
    <property type="match status" value="1"/>
</dbReference>
<keyword evidence="9" id="KW-0223">Dioxygenase</keyword>
<dbReference type="AlphaFoldDB" id="A0A6J3G5M1"/>
<sequence length="251" mass="27283">MACLSSSQLQKFQEDGFLVLEGFLSAEECVAMQQRIGRIVAEMDVPPHCRTEFSTHEEEQLRAQGSTDYFLSSGDKIRFFFEKGVFDEKGNFLIPPEKSINKIGHALHAHDPVFRSITHSPKVQALARSLGLQMPVVVQSMYIFKQPHIGGKGGVSRRMVRAPAGSAPGTSFLGSEPAWDNSLFVPTPVRRGRQMQRAERQGAVSVGLCLLDYAASKRLPSGSSEGSEVTEREGGAGWALGSQEAAGFPAS</sequence>
<reference evidence="9" key="1">
    <citation type="submission" date="2025-08" db="UniProtKB">
        <authorList>
            <consortium name="RefSeq"/>
        </authorList>
    </citation>
    <scope>IDENTIFICATION</scope>
    <source>
        <tissue evidence="9">Blood</tissue>
    </source>
</reference>
<dbReference type="GO" id="GO:0046872">
    <property type="term" value="F:metal ion binding"/>
    <property type="evidence" value="ECO:0007669"/>
    <property type="project" value="UniProtKB-KW"/>
</dbReference>
<comment type="cofactor">
    <cofactor evidence="1">
        <name>Fe cation</name>
        <dbReference type="ChEBI" id="CHEBI:24875"/>
    </cofactor>
</comment>
<dbReference type="GeneID" id="116535943"/>
<evidence type="ECO:0000313" key="9">
    <source>
        <dbReference type="RefSeq" id="XP_032113413.1"/>
    </source>
</evidence>
<dbReference type="CTD" id="254295"/>
<dbReference type="Pfam" id="PF05721">
    <property type="entry name" value="PhyH"/>
    <property type="match status" value="1"/>
</dbReference>
<dbReference type="Proteomes" id="UP000504640">
    <property type="component" value="Unplaced"/>
</dbReference>
<evidence type="ECO:0000256" key="4">
    <source>
        <dbReference type="ARBA" id="ARBA00038356"/>
    </source>
</evidence>
<keyword evidence="9" id="KW-0560">Oxidoreductase</keyword>
<keyword evidence="2" id="KW-0479">Metal-binding</keyword>
<evidence type="ECO:0000313" key="8">
    <source>
        <dbReference type="Proteomes" id="UP000504640"/>
    </source>
</evidence>
<dbReference type="PANTHER" id="PTHR20883:SF15">
    <property type="entry name" value="PHYTANOYL-COA DIOXYGENASE DOMAIN-CONTAINING PROTEIN 1"/>
    <property type="match status" value="1"/>
</dbReference>
<accession>A0A6J3G5M1</accession>
<comment type="similarity">
    <text evidence="4">Belongs to the PhyH family. PHYHD1 subfamily.</text>
</comment>
<feature type="region of interest" description="Disordered" evidence="7">
    <location>
        <begin position="219"/>
        <end position="251"/>
    </location>
</feature>
<comment type="function">
    <text evidence="6">2-oxoglutarate(2OG)-dependent dioxygenase that catalyzes the conversion of 2-oxoglutarate to succinate and CO(2) in an iron-dependent manner. However, does not couple 2OG turnover to the hydroxylation of acyl-coenzyme A derivatives, implying that it is not directly involved in phytanoyl coenzyme-A metabolism. Does not show detectable activity towards fatty acid CoA thioesters.</text>
</comment>
<evidence type="ECO:0000256" key="7">
    <source>
        <dbReference type="SAM" id="MobiDB-lite"/>
    </source>
</evidence>
<dbReference type="PANTHER" id="PTHR20883">
    <property type="entry name" value="PHYTANOYL-COA DIOXYGENASE DOMAIN CONTAINING 1"/>
    <property type="match status" value="1"/>
</dbReference>
<protein>
    <recommendedName>
        <fullName evidence="5">Phytanoyl-CoA dioxygenase domain-containing protein 1</fullName>
    </recommendedName>
</protein>
<evidence type="ECO:0000256" key="2">
    <source>
        <dbReference type="ARBA" id="ARBA00022723"/>
    </source>
</evidence>
<dbReference type="RefSeq" id="XP_032113413.1">
    <property type="nucleotide sequence ID" value="XM_032257522.1"/>
</dbReference>
<evidence type="ECO:0000256" key="5">
    <source>
        <dbReference type="ARBA" id="ARBA00039857"/>
    </source>
</evidence>
<organism evidence="8 9">
    <name type="scientific">Sapajus apella</name>
    <name type="common">Brown-capped capuchin</name>
    <name type="synonym">Cebus apella</name>
    <dbReference type="NCBI Taxonomy" id="9515"/>
    <lineage>
        <taxon>Eukaryota</taxon>
        <taxon>Metazoa</taxon>
        <taxon>Chordata</taxon>
        <taxon>Craniata</taxon>
        <taxon>Vertebrata</taxon>
        <taxon>Euteleostomi</taxon>
        <taxon>Mammalia</taxon>
        <taxon>Eutheria</taxon>
        <taxon>Euarchontoglires</taxon>
        <taxon>Primates</taxon>
        <taxon>Haplorrhini</taxon>
        <taxon>Platyrrhini</taxon>
        <taxon>Cebidae</taxon>
        <taxon>Cebinae</taxon>
        <taxon>Sapajus</taxon>
    </lineage>
</organism>
<dbReference type="Gene3D" id="2.60.120.620">
    <property type="entry name" value="q2cbj1_9rhob like domain"/>
    <property type="match status" value="2"/>
</dbReference>
<dbReference type="GO" id="GO:0051213">
    <property type="term" value="F:dioxygenase activity"/>
    <property type="evidence" value="ECO:0007669"/>
    <property type="project" value="UniProtKB-KW"/>
</dbReference>
<evidence type="ECO:0000256" key="6">
    <source>
        <dbReference type="ARBA" id="ARBA00045487"/>
    </source>
</evidence>
<keyword evidence="8" id="KW-1185">Reference proteome</keyword>
<keyword evidence="3" id="KW-0408">Iron</keyword>
<dbReference type="InterPro" id="IPR008775">
    <property type="entry name" value="Phytyl_CoA_dOase-like"/>
</dbReference>
<gene>
    <name evidence="9" type="primary">PHYHD1</name>
</gene>
<proteinExistence type="inferred from homology"/>
<evidence type="ECO:0000256" key="1">
    <source>
        <dbReference type="ARBA" id="ARBA00001962"/>
    </source>
</evidence>
<evidence type="ECO:0000256" key="3">
    <source>
        <dbReference type="ARBA" id="ARBA00023004"/>
    </source>
</evidence>